<dbReference type="EMBL" id="CZKB01000019">
    <property type="protein sequence ID" value="CUR61619.1"/>
    <property type="molecule type" value="Genomic_DNA"/>
</dbReference>
<feature type="domain" description="Septum formation-related" evidence="2">
    <location>
        <begin position="58"/>
        <end position="270"/>
    </location>
</feature>
<evidence type="ECO:0000313" key="3">
    <source>
        <dbReference type="EMBL" id="CUR61619.1"/>
    </source>
</evidence>
<feature type="compositionally biased region" description="Low complexity" evidence="1">
    <location>
        <begin position="35"/>
        <end position="44"/>
    </location>
</feature>
<dbReference type="Pfam" id="PF13845">
    <property type="entry name" value="Septum_form"/>
    <property type="match status" value="1"/>
</dbReference>
<dbReference type="PROSITE" id="PS51257">
    <property type="entry name" value="PROKAR_LIPOPROTEIN"/>
    <property type="match status" value="1"/>
</dbReference>
<accession>A0A2P2CI04</accession>
<sequence>MSMLRTLAAALGLTLALALGMSACTSGTTEPEADPSPAASPYPTETTPPDPGPRPKVGECHDLSFRQAVSVVGRTEPVACRTGHTAETFLVGRLELATKAGRMRRVDSRAAQRQARAACTSRLPRHLGRSPRELRLSMAQAVWFTPSPQRAAAGADWFRCDVVVVASERKLLRLPRRTRDWGDAPAVAMCATAAPGTPAFRRVTCSAQHSWVAVATVDIPGRKLPARGAITDRMDGPCRDAARSRAGDLLDFTWSQEIPTAEQWDAGRHYGICWVPA</sequence>
<proteinExistence type="predicted"/>
<dbReference type="InterPro" id="IPR026004">
    <property type="entry name" value="Septum_form"/>
</dbReference>
<feature type="region of interest" description="Disordered" evidence="1">
    <location>
        <begin position="25"/>
        <end position="58"/>
    </location>
</feature>
<protein>
    <recommendedName>
        <fullName evidence="2">Septum formation-related domain-containing protein</fullName>
    </recommendedName>
</protein>
<dbReference type="AlphaFoldDB" id="A0A2P2CI04"/>
<evidence type="ECO:0000259" key="2">
    <source>
        <dbReference type="Pfam" id="PF13845"/>
    </source>
</evidence>
<evidence type="ECO:0000256" key="1">
    <source>
        <dbReference type="SAM" id="MobiDB-lite"/>
    </source>
</evidence>
<organism evidence="3">
    <name type="scientific">metagenome</name>
    <dbReference type="NCBI Taxonomy" id="256318"/>
    <lineage>
        <taxon>unclassified sequences</taxon>
        <taxon>metagenomes</taxon>
    </lineage>
</organism>
<reference evidence="3" key="1">
    <citation type="submission" date="2015-08" db="EMBL/GenBank/DDBJ databases">
        <authorList>
            <person name="Babu N.S."/>
            <person name="Beckwith C.J."/>
            <person name="Beseler K.G."/>
            <person name="Brison A."/>
            <person name="Carone J.V."/>
            <person name="Caskin T.P."/>
            <person name="Diamond M."/>
            <person name="Durham M.E."/>
            <person name="Foxe J.M."/>
            <person name="Go M."/>
            <person name="Henderson B.A."/>
            <person name="Jones I.B."/>
            <person name="McGettigan J.A."/>
            <person name="Micheletti S.J."/>
            <person name="Nasrallah M.E."/>
            <person name="Ortiz D."/>
            <person name="Piller C.R."/>
            <person name="Privatt S.R."/>
            <person name="Schneider S.L."/>
            <person name="Sharp S."/>
            <person name="Smith T.C."/>
            <person name="Stanton J.D."/>
            <person name="Ullery H.E."/>
            <person name="Wilson R.J."/>
            <person name="Serrano M.G."/>
            <person name="Buck G."/>
            <person name="Lee V."/>
            <person name="Wang Y."/>
            <person name="Carvalho R."/>
            <person name="Voegtly L."/>
            <person name="Shi R."/>
            <person name="Duckworth R."/>
            <person name="Johnson A."/>
            <person name="Loviza R."/>
            <person name="Walstead R."/>
            <person name="Shah Z."/>
            <person name="Kiflezghi M."/>
            <person name="Wade K."/>
            <person name="Ball S.L."/>
            <person name="Bradley K.W."/>
            <person name="Asai D.J."/>
            <person name="Bowman C.A."/>
            <person name="Russell D.A."/>
            <person name="Pope W.H."/>
            <person name="Jacobs-Sera D."/>
            <person name="Hendrix R.W."/>
            <person name="Hatfull G.F."/>
        </authorList>
    </citation>
    <scope>NUCLEOTIDE SEQUENCE</scope>
</reference>
<gene>
    <name evidence="3" type="ORF">NOCA1260057</name>
</gene>
<name>A0A2P2CI04_9ZZZZ</name>